<evidence type="ECO:0000256" key="1">
    <source>
        <dbReference type="ARBA" id="ARBA00022737"/>
    </source>
</evidence>
<feature type="compositionally biased region" description="Low complexity" evidence="4">
    <location>
        <begin position="52"/>
        <end position="65"/>
    </location>
</feature>
<dbReference type="KEGG" id="dgr:6568246"/>
<dbReference type="InterPro" id="IPR012677">
    <property type="entry name" value="Nucleotide-bd_a/b_plait_sf"/>
</dbReference>
<dbReference type="STRING" id="7222.B4JTQ3"/>
<proteinExistence type="predicted"/>
<dbReference type="Proteomes" id="UP000001070">
    <property type="component" value="Unassembled WGS sequence"/>
</dbReference>
<dbReference type="InterPro" id="IPR000504">
    <property type="entry name" value="RRM_dom"/>
</dbReference>
<reference evidence="6 7" key="1">
    <citation type="journal article" date="2007" name="Nature">
        <title>Evolution of genes and genomes on the Drosophila phylogeny.</title>
        <authorList>
            <consortium name="Drosophila 12 Genomes Consortium"/>
            <person name="Clark A.G."/>
            <person name="Eisen M.B."/>
            <person name="Smith D.R."/>
            <person name="Bergman C.M."/>
            <person name="Oliver B."/>
            <person name="Markow T.A."/>
            <person name="Kaufman T.C."/>
            <person name="Kellis M."/>
            <person name="Gelbart W."/>
            <person name="Iyer V.N."/>
            <person name="Pollard D.A."/>
            <person name="Sackton T.B."/>
            <person name="Larracuente A.M."/>
            <person name="Singh N.D."/>
            <person name="Abad J.P."/>
            <person name="Abt D.N."/>
            <person name="Adryan B."/>
            <person name="Aguade M."/>
            <person name="Akashi H."/>
            <person name="Anderson W.W."/>
            <person name="Aquadro C.F."/>
            <person name="Ardell D.H."/>
            <person name="Arguello R."/>
            <person name="Artieri C.G."/>
            <person name="Barbash D.A."/>
            <person name="Barker D."/>
            <person name="Barsanti P."/>
            <person name="Batterham P."/>
            <person name="Batzoglou S."/>
            <person name="Begun D."/>
            <person name="Bhutkar A."/>
            <person name="Blanco E."/>
            <person name="Bosak S.A."/>
            <person name="Bradley R.K."/>
            <person name="Brand A.D."/>
            <person name="Brent M.R."/>
            <person name="Brooks A.N."/>
            <person name="Brown R.H."/>
            <person name="Butlin R.K."/>
            <person name="Caggese C."/>
            <person name="Calvi B.R."/>
            <person name="Bernardo de Carvalho A."/>
            <person name="Caspi A."/>
            <person name="Castrezana S."/>
            <person name="Celniker S.E."/>
            <person name="Chang J.L."/>
            <person name="Chapple C."/>
            <person name="Chatterji S."/>
            <person name="Chinwalla A."/>
            <person name="Civetta A."/>
            <person name="Clifton S.W."/>
            <person name="Comeron J.M."/>
            <person name="Costello J.C."/>
            <person name="Coyne J.A."/>
            <person name="Daub J."/>
            <person name="David R.G."/>
            <person name="Delcher A.L."/>
            <person name="Delehaunty K."/>
            <person name="Do C.B."/>
            <person name="Ebling H."/>
            <person name="Edwards K."/>
            <person name="Eickbush T."/>
            <person name="Evans J.D."/>
            <person name="Filipski A."/>
            <person name="Findeiss S."/>
            <person name="Freyhult E."/>
            <person name="Fulton L."/>
            <person name="Fulton R."/>
            <person name="Garcia A.C."/>
            <person name="Gardiner A."/>
            <person name="Garfield D.A."/>
            <person name="Garvin B.E."/>
            <person name="Gibson G."/>
            <person name="Gilbert D."/>
            <person name="Gnerre S."/>
            <person name="Godfrey J."/>
            <person name="Good R."/>
            <person name="Gotea V."/>
            <person name="Gravely B."/>
            <person name="Greenberg A.J."/>
            <person name="Griffiths-Jones S."/>
            <person name="Gross S."/>
            <person name="Guigo R."/>
            <person name="Gustafson E.A."/>
            <person name="Haerty W."/>
            <person name="Hahn M.W."/>
            <person name="Halligan D.L."/>
            <person name="Halpern A.L."/>
            <person name="Halter G.M."/>
            <person name="Han M.V."/>
            <person name="Heger A."/>
            <person name="Hillier L."/>
            <person name="Hinrichs A.S."/>
            <person name="Holmes I."/>
            <person name="Hoskins R.A."/>
            <person name="Hubisz M.J."/>
            <person name="Hultmark D."/>
            <person name="Huntley M.A."/>
            <person name="Jaffe D.B."/>
            <person name="Jagadeeshan S."/>
            <person name="Jeck W.R."/>
            <person name="Johnson J."/>
            <person name="Jones C.D."/>
            <person name="Jordan W.C."/>
            <person name="Karpen G.H."/>
            <person name="Kataoka E."/>
            <person name="Keightley P.D."/>
            <person name="Kheradpour P."/>
            <person name="Kirkness E.F."/>
            <person name="Koerich L.B."/>
            <person name="Kristiansen K."/>
            <person name="Kudrna D."/>
            <person name="Kulathinal R.J."/>
            <person name="Kumar S."/>
            <person name="Kwok R."/>
            <person name="Lander E."/>
            <person name="Langley C.H."/>
            <person name="Lapoint R."/>
            <person name="Lazzaro B.P."/>
            <person name="Lee S.J."/>
            <person name="Levesque L."/>
            <person name="Li R."/>
            <person name="Lin C.F."/>
            <person name="Lin M.F."/>
            <person name="Lindblad-Toh K."/>
            <person name="Llopart A."/>
            <person name="Long M."/>
            <person name="Low L."/>
            <person name="Lozovsky E."/>
            <person name="Lu J."/>
            <person name="Luo M."/>
            <person name="Machado C.A."/>
            <person name="Makalowski W."/>
            <person name="Marzo M."/>
            <person name="Matsuda M."/>
            <person name="Matzkin L."/>
            <person name="McAllister B."/>
            <person name="McBride C.S."/>
            <person name="McKernan B."/>
            <person name="McKernan K."/>
            <person name="Mendez-Lago M."/>
            <person name="Minx P."/>
            <person name="Mollenhauer M.U."/>
            <person name="Montooth K."/>
            <person name="Mount S.M."/>
            <person name="Mu X."/>
            <person name="Myers E."/>
            <person name="Negre B."/>
            <person name="Newfeld S."/>
            <person name="Nielsen R."/>
            <person name="Noor M.A."/>
            <person name="O'Grady P."/>
            <person name="Pachter L."/>
            <person name="Papaceit M."/>
            <person name="Parisi M.J."/>
            <person name="Parisi M."/>
            <person name="Parts L."/>
            <person name="Pedersen J.S."/>
            <person name="Pesole G."/>
            <person name="Phillippy A.M."/>
            <person name="Ponting C.P."/>
            <person name="Pop M."/>
            <person name="Porcelli D."/>
            <person name="Powell J.R."/>
            <person name="Prohaska S."/>
            <person name="Pruitt K."/>
            <person name="Puig M."/>
            <person name="Quesneville H."/>
            <person name="Ram K.R."/>
            <person name="Rand D."/>
            <person name="Rasmussen M.D."/>
            <person name="Reed L.K."/>
            <person name="Reenan R."/>
            <person name="Reily A."/>
            <person name="Remington K.A."/>
            <person name="Rieger T.T."/>
            <person name="Ritchie M.G."/>
            <person name="Robin C."/>
            <person name="Rogers Y.H."/>
            <person name="Rohde C."/>
            <person name="Rozas J."/>
            <person name="Rubenfield M.J."/>
            <person name="Ruiz A."/>
            <person name="Russo S."/>
            <person name="Salzberg S.L."/>
            <person name="Sanchez-Gracia A."/>
            <person name="Saranga D.J."/>
            <person name="Sato H."/>
            <person name="Schaeffer S.W."/>
            <person name="Schatz M.C."/>
            <person name="Schlenke T."/>
            <person name="Schwartz R."/>
            <person name="Segarra C."/>
            <person name="Singh R.S."/>
            <person name="Sirot L."/>
            <person name="Sirota M."/>
            <person name="Sisneros N.B."/>
            <person name="Smith C.D."/>
            <person name="Smith T.F."/>
            <person name="Spieth J."/>
            <person name="Stage D.E."/>
            <person name="Stark A."/>
            <person name="Stephan W."/>
            <person name="Strausberg R.L."/>
            <person name="Strempel S."/>
            <person name="Sturgill D."/>
            <person name="Sutton G."/>
            <person name="Sutton G.G."/>
            <person name="Tao W."/>
            <person name="Teichmann S."/>
            <person name="Tobari Y.N."/>
            <person name="Tomimura Y."/>
            <person name="Tsolas J.M."/>
            <person name="Valente V.L."/>
            <person name="Venter E."/>
            <person name="Venter J.C."/>
            <person name="Vicario S."/>
            <person name="Vieira F.G."/>
            <person name="Vilella A.J."/>
            <person name="Villasante A."/>
            <person name="Walenz B."/>
            <person name="Wang J."/>
            <person name="Wasserman M."/>
            <person name="Watts T."/>
            <person name="Wilson D."/>
            <person name="Wilson R.K."/>
            <person name="Wing R.A."/>
            <person name="Wolfner M.F."/>
            <person name="Wong A."/>
            <person name="Wong G.K."/>
            <person name="Wu C.I."/>
            <person name="Wu G."/>
            <person name="Yamamoto D."/>
            <person name="Yang H.P."/>
            <person name="Yang S.P."/>
            <person name="Yorke J.A."/>
            <person name="Yoshida K."/>
            <person name="Zdobnov E."/>
            <person name="Zhang P."/>
            <person name="Zhang Y."/>
            <person name="Zimin A.V."/>
            <person name="Baldwin J."/>
            <person name="Abdouelleil A."/>
            <person name="Abdulkadir J."/>
            <person name="Abebe A."/>
            <person name="Abera B."/>
            <person name="Abreu J."/>
            <person name="Acer S.C."/>
            <person name="Aftuck L."/>
            <person name="Alexander A."/>
            <person name="An P."/>
            <person name="Anderson E."/>
            <person name="Anderson S."/>
            <person name="Arachi H."/>
            <person name="Azer M."/>
            <person name="Bachantsang P."/>
            <person name="Barry A."/>
            <person name="Bayul T."/>
            <person name="Berlin A."/>
            <person name="Bessette D."/>
            <person name="Bloom T."/>
            <person name="Blye J."/>
            <person name="Boguslavskiy L."/>
            <person name="Bonnet C."/>
            <person name="Boukhgalter B."/>
            <person name="Bourzgui I."/>
            <person name="Brown A."/>
            <person name="Cahill P."/>
            <person name="Channer S."/>
            <person name="Cheshatsang Y."/>
            <person name="Chuda L."/>
            <person name="Citroen M."/>
            <person name="Collymore A."/>
            <person name="Cooke P."/>
            <person name="Costello M."/>
            <person name="D'Aco K."/>
            <person name="Daza R."/>
            <person name="De Haan G."/>
            <person name="DeGray S."/>
            <person name="DeMaso C."/>
            <person name="Dhargay N."/>
            <person name="Dooley K."/>
            <person name="Dooley E."/>
            <person name="Doricent M."/>
            <person name="Dorje P."/>
            <person name="Dorjee K."/>
            <person name="Dupes A."/>
            <person name="Elong R."/>
            <person name="Falk J."/>
            <person name="Farina A."/>
            <person name="Faro S."/>
            <person name="Ferguson D."/>
            <person name="Fisher S."/>
            <person name="Foley C.D."/>
            <person name="Franke A."/>
            <person name="Friedrich D."/>
            <person name="Gadbois L."/>
            <person name="Gearin G."/>
            <person name="Gearin C.R."/>
            <person name="Giannoukos G."/>
            <person name="Goode T."/>
            <person name="Graham J."/>
            <person name="Grandbois E."/>
            <person name="Grewal S."/>
            <person name="Gyaltsen K."/>
            <person name="Hafez N."/>
            <person name="Hagos B."/>
            <person name="Hall J."/>
            <person name="Henson C."/>
            <person name="Hollinger A."/>
            <person name="Honan T."/>
            <person name="Huard M.D."/>
            <person name="Hughes L."/>
            <person name="Hurhula B."/>
            <person name="Husby M.E."/>
            <person name="Kamat A."/>
            <person name="Kanga B."/>
            <person name="Kashin S."/>
            <person name="Khazanovich D."/>
            <person name="Kisner P."/>
            <person name="Lance K."/>
            <person name="Lara M."/>
            <person name="Lee W."/>
            <person name="Lennon N."/>
            <person name="Letendre F."/>
            <person name="LeVine R."/>
            <person name="Lipovsky A."/>
            <person name="Liu X."/>
            <person name="Liu J."/>
            <person name="Liu S."/>
            <person name="Lokyitsang T."/>
            <person name="Lokyitsang Y."/>
            <person name="Lubonja R."/>
            <person name="Lui A."/>
            <person name="MacDonald P."/>
            <person name="Magnisalis V."/>
            <person name="Maru K."/>
            <person name="Matthews C."/>
            <person name="McCusker W."/>
            <person name="McDonough S."/>
            <person name="Mehta T."/>
            <person name="Meldrim J."/>
            <person name="Meneus L."/>
            <person name="Mihai O."/>
            <person name="Mihalev A."/>
            <person name="Mihova T."/>
            <person name="Mittelman R."/>
            <person name="Mlenga V."/>
            <person name="Montmayeur A."/>
            <person name="Mulrain L."/>
            <person name="Navidi A."/>
            <person name="Naylor J."/>
            <person name="Negash T."/>
            <person name="Nguyen T."/>
            <person name="Nguyen N."/>
            <person name="Nicol R."/>
            <person name="Norbu C."/>
            <person name="Norbu N."/>
            <person name="Novod N."/>
            <person name="O'Neill B."/>
            <person name="Osman S."/>
            <person name="Markiewicz E."/>
            <person name="Oyono O.L."/>
            <person name="Patti C."/>
            <person name="Phunkhang P."/>
            <person name="Pierre F."/>
            <person name="Priest M."/>
            <person name="Raghuraman S."/>
            <person name="Rege F."/>
            <person name="Reyes R."/>
            <person name="Rise C."/>
            <person name="Rogov P."/>
            <person name="Ross K."/>
            <person name="Ryan E."/>
            <person name="Settipalli S."/>
            <person name="Shea T."/>
            <person name="Sherpa N."/>
            <person name="Shi L."/>
            <person name="Shih D."/>
            <person name="Sparrow T."/>
            <person name="Spaulding J."/>
            <person name="Stalker J."/>
            <person name="Stange-Thomann N."/>
            <person name="Stavropoulos S."/>
            <person name="Stone C."/>
            <person name="Strader C."/>
            <person name="Tesfaye S."/>
            <person name="Thomson T."/>
            <person name="Thoulutsang Y."/>
            <person name="Thoulutsang D."/>
            <person name="Topham K."/>
            <person name="Topping I."/>
            <person name="Tsamla T."/>
            <person name="Vassiliev H."/>
            <person name="Vo A."/>
            <person name="Wangchuk T."/>
            <person name="Wangdi T."/>
            <person name="Weiand M."/>
            <person name="Wilkinson J."/>
            <person name="Wilson A."/>
            <person name="Yadav S."/>
            <person name="Young G."/>
            <person name="Yu Q."/>
            <person name="Zembek L."/>
            <person name="Zhong D."/>
            <person name="Zimmer A."/>
            <person name="Zwirko Z."/>
            <person name="Jaffe D.B."/>
            <person name="Alvarez P."/>
            <person name="Brockman W."/>
            <person name="Butler J."/>
            <person name="Chin C."/>
            <person name="Gnerre S."/>
            <person name="Grabherr M."/>
            <person name="Kleber M."/>
            <person name="Mauceli E."/>
            <person name="MacCallum I."/>
        </authorList>
    </citation>
    <scope>NUCLEOTIDE SEQUENCE [LARGE SCALE GENOMIC DNA]</scope>
    <source>
        <strain evidence="7">Tucson 15287-2541.00</strain>
    </source>
</reference>
<dbReference type="GO" id="GO:0003723">
    <property type="term" value="F:RNA binding"/>
    <property type="evidence" value="ECO:0007669"/>
    <property type="project" value="UniProtKB-UniRule"/>
</dbReference>
<dbReference type="OMA" id="DDGFCKS"/>
<feature type="compositionally biased region" description="Low complexity" evidence="4">
    <location>
        <begin position="491"/>
        <end position="508"/>
    </location>
</feature>
<gene>
    <name evidence="6" type="primary">Dgri\GH13848</name>
    <name evidence="6" type="ORF">Dgri_GH13848</name>
</gene>
<keyword evidence="1" id="KW-0677">Repeat</keyword>
<evidence type="ECO:0000256" key="2">
    <source>
        <dbReference type="ARBA" id="ARBA00022884"/>
    </source>
</evidence>
<feature type="domain" description="RRM" evidence="5">
    <location>
        <begin position="401"/>
        <end position="470"/>
    </location>
</feature>
<dbReference type="EMBL" id="CH916374">
    <property type="protein sequence ID" value="EDV91482.1"/>
    <property type="molecule type" value="Genomic_DNA"/>
</dbReference>
<feature type="compositionally biased region" description="Acidic residues" evidence="4">
    <location>
        <begin position="32"/>
        <end position="46"/>
    </location>
</feature>
<dbReference type="eggNOG" id="ENOG502T98N">
    <property type="taxonomic scope" value="Eukaryota"/>
</dbReference>
<dbReference type="HOGENOM" id="CLU_502757_0_0_1"/>
<dbReference type="SMR" id="B4JTQ3"/>
<evidence type="ECO:0000259" key="5">
    <source>
        <dbReference type="PROSITE" id="PS50102"/>
    </source>
</evidence>
<organism evidence="7">
    <name type="scientific">Drosophila grimshawi</name>
    <name type="common">Hawaiian fruit fly</name>
    <name type="synonym">Idiomyia grimshawi</name>
    <dbReference type="NCBI Taxonomy" id="7222"/>
    <lineage>
        <taxon>Eukaryota</taxon>
        <taxon>Metazoa</taxon>
        <taxon>Ecdysozoa</taxon>
        <taxon>Arthropoda</taxon>
        <taxon>Hexapoda</taxon>
        <taxon>Insecta</taxon>
        <taxon>Pterygota</taxon>
        <taxon>Neoptera</taxon>
        <taxon>Endopterygota</taxon>
        <taxon>Diptera</taxon>
        <taxon>Brachycera</taxon>
        <taxon>Muscomorpha</taxon>
        <taxon>Ephydroidea</taxon>
        <taxon>Drosophilidae</taxon>
        <taxon>Drosophila</taxon>
        <taxon>Hawaiian Drosophila</taxon>
    </lineage>
</organism>
<dbReference type="PhylomeDB" id="B4JTQ3"/>
<keyword evidence="7" id="KW-1185">Reference proteome</keyword>
<feature type="region of interest" description="Disordered" evidence="4">
    <location>
        <begin position="484"/>
        <end position="534"/>
    </location>
</feature>
<keyword evidence="2 3" id="KW-0694">RNA-binding</keyword>
<feature type="region of interest" description="Disordered" evidence="4">
    <location>
        <begin position="1"/>
        <end position="137"/>
    </location>
</feature>
<accession>B4JTQ3</accession>
<dbReference type="PROSITE" id="PS50102">
    <property type="entry name" value="RRM"/>
    <property type="match status" value="4"/>
</dbReference>
<dbReference type="SMART" id="SM00360">
    <property type="entry name" value="RRM"/>
    <property type="match status" value="4"/>
</dbReference>
<evidence type="ECO:0000256" key="3">
    <source>
        <dbReference type="PROSITE-ProRule" id="PRU00176"/>
    </source>
</evidence>
<feature type="compositionally biased region" description="Acidic residues" evidence="4">
    <location>
        <begin position="101"/>
        <end position="119"/>
    </location>
</feature>
<evidence type="ECO:0000313" key="7">
    <source>
        <dbReference type="Proteomes" id="UP000001070"/>
    </source>
</evidence>
<evidence type="ECO:0000313" key="6">
    <source>
        <dbReference type="EMBL" id="EDV91482.1"/>
    </source>
</evidence>
<dbReference type="FunCoup" id="B4JTQ3">
    <property type="interactions" value="261"/>
</dbReference>
<dbReference type="InterPro" id="IPR035979">
    <property type="entry name" value="RBD_domain_sf"/>
</dbReference>
<dbReference type="Pfam" id="PF00076">
    <property type="entry name" value="RRM_1"/>
    <property type="match status" value="4"/>
</dbReference>
<dbReference type="AlphaFoldDB" id="B4JTQ3"/>
<dbReference type="InParanoid" id="B4JTQ3"/>
<dbReference type="SUPFAM" id="SSF54928">
    <property type="entry name" value="RNA-binding domain, RBD"/>
    <property type="match status" value="3"/>
</dbReference>
<dbReference type="OrthoDB" id="442677at2759"/>
<dbReference type="PANTHER" id="PTHR24012">
    <property type="entry name" value="RNA BINDING PROTEIN"/>
    <property type="match status" value="1"/>
</dbReference>
<feature type="compositionally biased region" description="Low complexity" evidence="4">
    <location>
        <begin position="1"/>
        <end position="16"/>
    </location>
</feature>
<feature type="compositionally biased region" description="Acidic residues" evidence="4">
    <location>
        <begin position="70"/>
        <end position="88"/>
    </location>
</feature>
<feature type="domain" description="RRM" evidence="5">
    <location>
        <begin position="155"/>
        <end position="247"/>
    </location>
</feature>
<evidence type="ECO:0000256" key="4">
    <source>
        <dbReference type="SAM" id="MobiDB-lite"/>
    </source>
</evidence>
<sequence>MALKKLGAKKAAGNNKRGPKAKQVVEEKPAEEVESSDADSDADEEQNGVNLDDGSSSESEGAAADLVNSEAEEDDEDDDDDDDDEVEPGEVSVSKNVAQAESEDDDDDNDQADSDEEPAEAPIEKNANETPKLSKKGGIPKVAVARIPQDTPKEQILFVSNLPNEYKHVDLVALFTKFGPIAVVNRIKSKAGGNSVSMAFESAKAVDAALAAKEKALTLDGQVLNVARAHNKDDMNARTIVVGLIGPNATKDDILAHFKSCGAIEAVTFSHNKIMPTAYVRFAAVSSIPKAVKLHGSDFNSRFITVREEAYKSKSLKAPGLTLTVANTGNHETYKSDTIEKIFKKHGEVVDVDVVCTRAILCFVTYKTADEATKAFNKLNGKTISELEIKLDTYHYSSSVRTILVTNLHPSVDEQQINDLFSEVGEVESVKMLGHKALVRFTTDDGFCKSFLLNERLVQGQPIFLEPNSTLKHKIMQNNKGKYHAGGPPAGGKFQKFNNSGNNNNKNFTQRPFNKRPAQANGSTPQSFKKAKRA</sequence>
<protein>
    <submittedName>
        <fullName evidence="6">GH13848</fullName>
    </submittedName>
</protein>
<dbReference type="Gene3D" id="3.30.70.330">
    <property type="match status" value="4"/>
</dbReference>
<name>B4JTQ3_DROGR</name>
<feature type="domain" description="RRM" evidence="5">
    <location>
        <begin position="238"/>
        <end position="311"/>
    </location>
</feature>
<feature type="domain" description="RRM" evidence="5">
    <location>
        <begin position="321"/>
        <end position="396"/>
    </location>
</feature>
<dbReference type="CDD" id="cd00590">
    <property type="entry name" value="RRM_SF"/>
    <property type="match status" value="2"/>
</dbReference>